<dbReference type="EMBL" id="KQ085993">
    <property type="protein sequence ID" value="KLO11755.1"/>
    <property type="molecule type" value="Genomic_DNA"/>
</dbReference>
<gene>
    <name evidence="1" type="ORF">SCHPADRAFT_458234</name>
</gene>
<dbReference type="InParanoid" id="A0A0H2RIF0"/>
<sequence>MSISVDRTVKDWNGRKMEIKGKHVCRRFCESVQSNARVASIVRELRLGSTEASCSNSEESYMHAQIIRLCRNVENITLYGISRYESLEEIGAALSKTNLVFFQLYEHPQLFGRLLGGYLGGPGPRFPPSAAFSLVQRWPRLQRLRANLDIVDWTSSLKKVPLVPGSCFALTCVYFVGAVINSRHLQHL</sequence>
<dbReference type="Proteomes" id="UP000053477">
    <property type="component" value="Unassembled WGS sequence"/>
</dbReference>
<name>A0A0H2RIF0_9AGAM</name>
<accession>A0A0H2RIF0</accession>
<proteinExistence type="predicted"/>
<protein>
    <submittedName>
        <fullName evidence="1">Uncharacterized protein</fullName>
    </submittedName>
</protein>
<dbReference type="AlphaFoldDB" id="A0A0H2RIF0"/>
<keyword evidence="2" id="KW-1185">Reference proteome</keyword>
<organism evidence="1 2">
    <name type="scientific">Schizopora paradoxa</name>
    <dbReference type="NCBI Taxonomy" id="27342"/>
    <lineage>
        <taxon>Eukaryota</taxon>
        <taxon>Fungi</taxon>
        <taxon>Dikarya</taxon>
        <taxon>Basidiomycota</taxon>
        <taxon>Agaricomycotina</taxon>
        <taxon>Agaricomycetes</taxon>
        <taxon>Hymenochaetales</taxon>
        <taxon>Schizoporaceae</taxon>
        <taxon>Schizopora</taxon>
    </lineage>
</organism>
<reference evidence="1 2" key="1">
    <citation type="submission" date="2015-04" db="EMBL/GenBank/DDBJ databases">
        <title>Complete genome sequence of Schizopora paradoxa KUC8140, a cosmopolitan wood degrader in East Asia.</title>
        <authorList>
            <consortium name="DOE Joint Genome Institute"/>
            <person name="Min B."/>
            <person name="Park H."/>
            <person name="Jang Y."/>
            <person name="Kim J.-J."/>
            <person name="Kim K.H."/>
            <person name="Pangilinan J."/>
            <person name="Lipzen A."/>
            <person name="Riley R."/>
            <person name="Grigoriev I.V."/>
            <person name="Spatafora J.W."/>
            <person name="Choi I.-G."/>
        </authorList>
    </citation>
    <scope>NUCLEOTIDE SEQUENCE [LARGE SCALE GENOMIC DNA]</scope>
    <source>
        <strain evidence="1 2">KUC8140</strain>
    </source>
</reference>
<evidence type="ECO:0000313" key="2">
    <source>
        <dbReference type="Proteomes" id="UP000053477"/>
    </source>
</evidence>
<evidence type="ECO:0000313" key="1">
    <source>
        <dbReference type="EMBL" id="KLO11755.1"/>
    </source>
</evidence>